<organism evidence="7 8">
    <name type="scientific">Nocardioides daphniae</name>
    <dbReference type="NCBI Taxonomy" id="402297"/>
    <lineage>
        <taxon>Bacteria</taxon>
        <taxon>Bacillati</taxon>
        <taxon>Actinomycetota</taxon>
        <taxon>Actinomycetes</taxon>
        <taxon>Propionibacteriales</taxon>
        <taxon>Nocardioidaceae</taxon>
        <taxon>Nocardioides</taxon>
    </lineage>
</organism>
<sequence length="499" mass="52927">MAVEKRASSTYIDSTWVDGASGESYVSMNPATEEPLGETVTSSVEQVDEAVASAKRAFHPSSEWRSWTPQMRADAINRFADVLERELESMSRLIASEVGTPVAACRSMQVGGPIDVLRWYAEMAIKGPRGGYEQALPLYDKPVASGSLLHYEPVGVVAALSAYNYPLNLLVWKLGGALAAGCTTVVLPSPQGLWSTLRIFELLDEVGLPPGVVNLVTGGPEIGVHLTGHPDVDLVSFTGSDAVGAKVMAQGALGSISKAVLELGGKSPNIILPSADLPATVAASILRFARNAGQGCAAWSRILVPEEKVDEFCRLADEFIATIKVGDPMAEDSVVGPVISAAHRDKVEGWIDELMERGASWGAGGGRVEGLDKGHFMKPGLLRDVDPDDPLADTEFFAPVGMIFGYRDVDHAVELANNTRYGLASNVFGPLDEAMQVARRIRAGTVTINGGSGMRPDAPWGGPGRSGVGRELGEDGFAEFFEVKHIQYALAGITRPPGT</sequence>
<dbReference type="PANTHER" id="PTHR42804">
    <property type="entry name" value="ALDEHYDE DEHYDROGENASE"/>
    <property type="match status" value="1"/>
</dbReference>
<proteinExistence type="inferred from homology"/>
<dbReference type="Gene3D" id="3.40.605.10">
    <property type="entry name" value="Aldehyde Dehydrogenase, Chain A, domain 1"/>
    <property type="match status" value="1"/>
</dbReference>
<dbReference type="Pfam" id="PF00171">
    <property type="entry name" value="Aldedh"/>
    <property type="match status" value="1"/>
</dbReference>
<reference evidence="7" key="4">
    <citation type="submission" date="2019-03" db="EMBL/GenBank/DDBJ databases">
        <authorList>
            <person name="Huang Y."/>
        </authorList>
    </citation>
    <scope>NUCLEOTIDE SEQUENCE</scope>
    <source>
        <strain evidence="7">JCM 16608</strain>
    </source>
</reference>
<dbReference type="AlphaFoldDB" id="A0A4P7UAY3"/>
<feature type="active site" evidence="3">
    <location>
        <position position="262"/>
    </location>
</feature>
<dbReference type="InterPro" id="IPR015590">
    <property type="entry name" value="Aldehyde_DH_dom"/>
</dbReference>
<dbReference type="InterPro" id="IPR016162">
    <property type="entry name" value="Ald_DH_N"/>
</dbReference>
<dbReference type="FunFam" id="3.40.605.10:FF:000007">
    <property type="entry name" value="NAD/NADP-dependent betaine aldehyde dehydrogenase"/>
    <property type="match status" value="1"/>
</dbReference>
<dbReference type="Proteomes" id="UP000297025">
    <property type="component" value="Chromosome"/>
</dbReference>
<name>A0A4P7UAY3_9ACTN</name>
<evidence type="ECO:0000256" key="3">
    <source>
        <dbReference type="PROSITE-ProRule" id="PRU10007"/>
    </source>
</evidence>
<dbReference type="EMBL" id="CP038462">
    <property type="protein sequence ID" value="QCC76435.1"/>
    <property type="molecule type" value="Genomic_DNA"/>
</dbReference>
<evidence type="ECO:0000256" key="2">
    <source>
        <dbReference type="ARBA" id="ARBA00023002"/>
    </source>
</evidence>
<reference evidence="7 8" key="1">
    <citation type="journal article" date="2008" name="Int. J. Syst. Evol. Microbiol.">
        <title>Nocardioides daphniae sp. nov., isolated from Daphnia cucullata (Crustacea: Cladocera).</title>
        <authorList>
            <person name="Toth E.M."/>
            <person name="Keki Z."/>
            <person name="Homonnay Z.G."/>
            <person name="Borsodi A.K."/>
            <person name="Marialigeti K."/>
            <person name="Schumann P."/>
        </authorList>
    </citation>
    <scope>NUCLEOTIDE SEQUENCE [LARGE SCALE GENOMIC DNA]</scope>
    <source>
        <strain evidence="7 8">JCM 16608</strain>
    </source>
</reference>
<dbReference type="KEGG" id="ndp:E2C04_02980"/>
<dbReference type="EMBL" id="BMCK01000001">
    <property type="protein sequence ID" value="GGD06764.1"/>
    <property type="molecule type" value="Genomic_DNA"/>
</dbReference>
<evidence type="ECO:0000256" key="1">
    <source>
        <dbReference type="ARBA" id="ARBA00009986"/>
    </source>
</evidence>
<reference evidence="6" key="2">
    <citation type="journal article" date="2014" name="Int. J. Syst. Evol. Microbiol.">
        <title>Complete genome of a new Firmicutes species belonging to the dominant human colonic microbiota ('Ruminococcus bicirculans') reveals two chromosomes and a selective capacity to utilize plant glucans.</title>
        <authorList>
            <consortium name="NISC Comparative Sequencing Program"/>
            <person name="Wegmann U."/>
            <person name="Louis P."/>
            <person name="Goesmann A."/>
            <person name="Henrissat B."/>
            <person name="Duncan S.H."/>
            <person name="Flint H.J."/>
        </authorList>
    </citation>
    <scope>NUCLEOTIDE SEQUENCE</scope>
    <source>
        <strain evidence="6">CCM 7403</strain>
    </source>
</reference>
<dbReference type="InterPro" id="IPR029510">
    <property type="entry name" value="Ald_DH_CS_GLU"/>
</dbReference>
<comment type="similarity">
    <text evidence="1 4">Belongs to the aldehyde dehydrogenase family.</text>
</comment>
<protein>
    <submittedName>
        <fullName evidence="6 7">Aldehyde dehydrogenase</fullName>
    </submittedName>
</protein>
<keyword evidence="2 4" id="KW-0560">Oxidoreductase</keyword>
<dbReference type="OrthoDB" id="6882680at2"/>
<dbReference type="Gene3D" id="3.40.309.10">
    <property type="entry name" value="Aldehyde Dehydrogenase, Chain A, domain 2"/>
    <property type="match status" value="1"/>
</dbReference>
<dbReference type="InterPro" id="IPR016163">
    <property type="entry name" value="Ald_DH_C"/>
</dbReference>
<reference evidence="6" key="5">
    <citation type="submission" date="2024-05" db="EMBL/GenBank/DDBJ databases">
        <authorList>
            <person name="Sun Q."/>
            <person name="Sedlacek I."/>
        </authorList>
    </citation>
    <scope>NUCLEOTIDE SEQUENCE</scope>
    <source>
        <strain evidence="6">CCM 7403</strain>
    </source>
</reference>
<evidence type="ECO:0000259" key="5">
    <source>
        <dbReference type="Pfam" id="PF00171"/>
    </source>
</evidence>
<evidence type="ECO:0000313" key="6">
    <source>
        <dbReference type="EMBL" id="GGD06764.1"/>
    </source>
</evidence>
<dbReference type="InterPro" id="IPR016161">
    <property type="entry name" value="Ald_DH/histidinol_DH"/>
</dbReference>
<dbReference type="SUPFAM" id="SSF53720">
    <property type="entry name" value="ALDH-like"/>
    <property type="match status" value="1"/>
</dbReference>
<evidence type="ECO:0000313" key="7">
    <source>
        <dbReference type="EMBL" id="QCC76435.1"/>
    </source>
</evidence>
<dbReference type="GO" id="GO:0016620">
    <property type="term" value="F:oxidoreductase activity, acting on the aldehyde or oxo group of donors, NAD or NADP as acceptor"/>
    <property type="evidence" value="ECO:0007669"/>
    <property type="project" value="InterPro"/>
</dbReference>
<dbReference type="RefSeq" id="WP_135831484.1">
    <property type="nucleotide sequence ID" value="NZ_BMCK01000001.1"/>
</dbReference>
<gene>
    <name evidence="7" type="ORF">E2C04_02980</name>
    <name evidence="6" type="ORF">GCM10007231_01920</name>
</gene>
<dbReference type="Proteomes" id="UP000630594">
    <property type="component" value="Unassembled WGS sequence"/>
</dbReference>
<accession>A0A4P7UAY3</accession>
<reference evidence="9" key="3">
    <citation type="journal article" date="2019" name="Int. J. Syst. Evol. Microbiol.">
        <title>The Global Catalogue of Microorganisms (GCM) 10K type strain sequencing project: providing services to taxonomists for standard genome sequencing and annotation.</title>
        <authorList>
            <consortium name="The Broad Institute Genomics Platform"/>
            <consortium name="The Broad Institute Genome Sequencing Center for Infectious Disease"/>
            <person name="Wu L."/>
            <person name="Ma J."/>
        </authorList>
    </citation>
    <scope>NUCLEOTIDE SEQUENCE [LARGE SCALE GENOMIC DNA]</scope>
    <source>
        <strain evidence="9">CCM 7403</strain>
    </source>
</reference>
<dbReference type="PANTHER" id="PTHR42804:SF1">
    <property type="entry name" value="ALDEHYDE DEHYDROGENASE-RELATED"/>
    <property type="match status" value="1"/>
</dbReference>
<evidence type="ECO:0000256" key="4">
    <source>
        <dbReference type="RuleBase" id="RU003345"/>
    </source>
</evidence>
<keyword evidence="9" id="KW-1185">Reference proteome</keyword>
<evidence type="ECO:0000313" key="8">
    <source>
        <dbReference type="Proteomes" id="UP000297025"/>
    </source>
</evidence>
<dbReference type="PROSITE" id="PS00687">
    <property type="entry name" value="ALDEHYDE_DEHYDR_GLU"/>
    <property type="match status" value="1"/>
</dbReference>
<evidence type="ECO:0000313" key="9">
    <source>
        <dbReference type="Proteomes" id="UP000630594"/>
    </source>
</evidence>
<feature type="domain" description="Aldehyde dehydrogenase" evidence="5">
    <location>
        <begin position="16"/>
        <end position="486"/>
    </location>
</feature>